<evidence type="ECO:0000313" key="4">
    <source>
        <dbReference type="Proteomes" id="UP001165085"/>
    </source>
</evidence>
<dbReference type="Proteomes" id="UP001165085">
    <property type="component" value="Unassembled WGS sequence"/>
</dbReference>
<feature type="region of interest" description="Disordered" evidence="2">
    <location>
        <begin position="356"/>
        <end position="377"/>
    </location>
</feature>
<protein>
    <submittedName>
        <fullName evidence="3">Uncharacterized protein</fullName>
    </submittedName>
</protein>
<keyword evidence="1" id="KW-0175">Coiled coil</keyword>
<evidence type="ECO:0000313" key="3">
    <source>
        <dbReference type="EMBL" id="GMH90537.1"/>
    </source>
</evidence>
<dbReference type="PROSITE" id="PS50096">
    <property type="entry name" value="IQ"/>
    <property type="match status" value="1"/>
</dbReference>
<comment type="caution">
    <text evidence="3">The sequence shown here is derived from an EMBL/GenBank/DDBJ whole genome shotgun (WGS) entry which is preliminary data.</text>
</comment>
<dbReference type="AlphaFoldDB" id="A0A9W7BHH2"/>
<reference evidence="4" key="1">
    <citation type="journal article" date="2023" name="Commun. Biol.">
        <title>Genome analysis of Parmales, the sister group of diatoms, reveals the evolutionary specialization of diatoms from phago-mixotrophs to photoautotrophs.</title>
        <authorList>
            <person name="Ban H."/>
            <person name="Sato S."/>
            <person name="Yoshikawa S."/>
            <person name="Yamada K."/>
            <person name="Nakamura Y."/>
            <person name="Ichinomiya M."/>
            <person name="Sato N."/>
            <person name="Blanc-Mathieu R."/>
            <person name="Endo H."/>
            <person name="Kuwata A."/>
            <person name="Ogata H."/>
        </authorList>
    </citation>
    <scope>NUCLEOTIDE SEQUENCE [LARGE SCALE GENOMIC DNA]</scope>
    <source>
        <strain evidence="4">NIES 3701</strain>
    </source>
</reference>
<evidence type="ECO:0000256" key="2">
    <source>
        <dbReference type="SAM" id="MobiDB-lite"/>
    </source>
</evidence>
<proteinExistence type="predicted"/>
<feature type="coiled-coil region" evidence="1">
    <location>
        <begin position="136"/>
        <end position="164"/>
    </location>
</feature>
<keyword evidence="4" id="KW-1185">Reference proteome</keyword>
<gene>
    <name evidence="3" type="ORF">TrST_g9004</name>
</gene>
<dbReference type="OrthoDB" id="190375at2759"/>
<sequence>MADFASIWSTRFNTMAKYDELIADAEKNAPLERESAISIQRVRRGSVVRALLTIKHKAGTDIERVFRGSQARAFTSNTRSAKERMENLAVFHYHAMILQRTFRGFYSRRYYHDYSARKAYIQSVVEKGDALRETLTRNLQNQQIEEQERLMREEEEEFKKVTSNLHHLLSTKTQPGIYNSPYTADNPPTAMGIPVEDHLRVGVKDLLRTRMATKARMEKDLNGTLRVPVRPSAKISLQATGPYDAVEQAKKMEAKLGKRRWQSHRNILGGGKTKDPPYMRGISEGTPFLDMYKNPFFQRGEPDKPGDAKPVPFYTTVGGNKSSAQPNGLFDVILEAEVEGNVPQKVRVRTMRREETMRSKSMGDMGGGGESLIIPET</sequence>
<evidence type="ECO:0000256" key="1">
    <source>
        <dbReference type="SAM" id="Coils"/>
    </source>
</evidence>
<accession>A0A9W7BHH2</accession>
<organism evidence="3 4">
    <name type="scientific">Triparma strigata</name>
    <dbReference type="NCBI Taxonomy" id="1606541"/>
    <lineage>
        <taxon>Eukaryota</taxon>
        <taxon>Sar</taxon>
        <taxon>Stramenopiles</taxon>
        <taxon>Ochrophyta</taxon>
        <taxon>Bolidophyceae</taxon>
        <taxon>Parmales</taxon>
        <taxon>Triparmaceae</taxon>
        <taxon>Triparma</taxon>
    </lineage>
</organism>
<dbReference type="EMBL" id="BRXY01000373">
    <property type="protein sequence ID" value="GMH90537.1"/>
    <property type="molecule type" value="Genomic_DNA"/>
</dbReference>
<name>A0A9W7BHH2_9STRA</name>